<dbReference type="InterPro" id="IPR051395">
    <property type="entry name" value="Cytochrome_c_Peroxidase/MauG"/>
</dbReference>
<evidence type="ECO:0000256" key="9">
    <source>
        <dbReference type="PIRSR" id="PIRSR000294-2"/>
    </source>
</evidence>
<reference evidence="12 13" key="1">
    <citation type="submission" date="2018-12" db="EMBL/GenBank/DDBJ databases">
        <authorList>
            <person name="Criscuolo A."/>
        </authorList>
    </citation>
    <scope>NUCLEOTIDE SEQUENCE [LARGE SCALE GENOMIC DNA]</scope>
    <source>
        <strain evidence="12">ACIP1116281</strain>
    </source>
</reference>
<dbReference type="GO" id="GO:0004130">
    <property type="term" value="F:cytochrome-c peroxidase activity"/>
    <property type="evidence" value="ECO:0007669"/>
    <property type="project" value="UniProtKB-EC"/>
</dbReference>
<feature type="domain" description="Cytochrome c" evidence="11">
    <location>
        <begin position="206"/>
        <end position="358"/>
    </location>
</feature>
<keyword evidence="5" id="KW-0574">Periplasm</keyword>
<keyword evidence="13" id="KW-1185">Reference proteome</keyword>
<feature type="chain" id="PRO_5018598189" evidence="10">
    <location>
        <begin position="22"/>
        <end position="385"/>
    </location>
</feature>
<evidence type="ECO:0000256" key="8">
    <source>
        <dbReference type="PIRSR" id="PIRSR000294-1"/>
    </source>
</evidence>
<dbReference type="PROSITE" id="PS51007">
    <property type="entry name" value="CYTC"/>
    <property type="match status" value="1"/>
</dbReference>
<keyword evidence="12" id="KW-0575">Peroxidase</keyword>
<evidence type="ECO:0000259" key="11">
    <source>
        <dbReference type="PROSITE" id="PS51007"/>
    </source>
</evidence>
<sequence>MLKGSVALILVMGVAMLGTDAAEHFAWPIPAWMPAPPVPKDNPMSAAKVELGRHLFYDSRLSRDGTVACASCHEQSKAFTDGRELSVGVDSTVGVRNVPSLANVGYMPQLTWGNPHMTTPEFQALVPLFGDNPLEMGSAGQEARIFAALADDPYYAEAFSRAFPERPAIDLFTVTRALGAFQRTLISLDSPYDRFKYWGETDAISDAAKRGEQLFFDHRFECYHCHTGIMFSDNLQTSRSPVVERGNHNNGLYNIDGRGAYPPQATGFIEFTGNPADMGRFRTASLRNVGVTAPYFHDGSAATLEDVLDHYANAGRVIAEGPYAGDGSKNPYKDTMIVGFKASDQEIADIIAFLNSLTDETFLTNPDYADPWPEGHAASINRVMP</sequence>
<keyword evidence="2 8" id="KW-0349">Heme</keyword>
<evidence type="ECO:0000256" key="1">
    <source>
        <dbReference type="ARBA" id="ARBA00004418"/>
    </source>
</evidence>
<comment type="subcellular location">
    <subcellularLocation>
        <location evidence="1">Periplasm</location>
    </subcellularLocation>
</comment>
<dbReference type="GO" id="GO:0020037">
    <property type="term" value="F:heme binding"/>
    <property type="evidence" value="ECO:0007669"/>
    <property type="project" value="InterPro"/>
</dbReference>
<protein>
    <submittedName>
        <fullName evidence="12">Cytochrome c551 peroxidase</fullName>
        <ecNumber evidence="12">1.11.1.5</ecNumber>
    </submittedName>
</protein>
<gene>
    <name evidence="12" type="primary">ccp</name>
    <name evidence="12" type="ORF">DEVEQU_00148</name>
</gene>
<feature type="binding site" description="axial binding residue" evidence="9">
    <location>
        <position position="226"/>
    </location>
    <ligand>
        <name>heme c</name>
        <dbReference type="ChEBI" id="CHEBI:61717"/>
        <label>2</label>
    </ligand>
    <ligandPart>
        <name>Fe</name>
        <dbReference type="ChEBI" id="CHEBI:18248"/>
    </ligandPart>
</feature>
<dbReference type="Pfam" id="PF03150">
    <property type="entry name" value="CCP_MauG"/>
    <property type="match status" value="1"/>
</dbReference>
<keyword evidence="6 12" id="KW-0560">Oxidoreductase</keyword>
<name>A0A3S4GH48_9HYPH</name>
<dbReference type="Proteomes" id="UP000268844">
    <property type="component" value="Unassembled WGS sequence"/>
</dbReference>
<dbReference type="SUPFAM" id="SSF46626">
    <property type="entry name" value="Cytochrome c"/>
    <property type="match status" value="2"/>
</dbReference>
<dbReference type="GO" id="GO:0009055">
    <property type="term" value="F:electron transfer activity"/>
    <property type="evidence" value="ECO:0007669"/>
    <property type="project" value="InterPro"/>
</dbReference>
<dbReference type="PIRSF" id="PIRSF000294">
    <property type="entry name" value="Cytochrome-c_peroxidase"/>
    <property type="match status" value="1"/>
</dbReference>
<evidence type="ECO:0000256" key="6">
    <source>
        <dbReference type="ARBA" id="ARBA00023002"/>
    </source>
</evidence>
<feature type="binding site" description="covalent" evidence="8">
    <location>
        <position position="72"/>
    </location>
    <ligand>
        <name>heme c</name>
        <dbReference type="ChEBI" id="CHEBI:61717"/>
        <label>1</label>
    </ligand>
</feature>
<evidence type="ECO:0000313" key="12">
    <source>
        <dbReference type="EMBL" id="VDS03028.1"/>
    </source>
</evidence>
<evidence type="ECO:0000256" key="4">
    <source>
        <dbReference type="ARBA" id="ARBA00022729"/>
    </source>
</evidence>
<dbReference type="InterPro" id="IPR009056">
    <property type="entry name" value="Cyt_c-like_dom"/>
</dbReference>
<dbReference type="PANTHER" id="PTHR30600:SF14">
    <property type="entry name" value="CYTOCHROME C PEROXIDASE"/>
    <property type="match status" value="1"/>
</dbReference>
<keyword evidence="4 10" id="KW-0732">Signal</keyword>
<dbReference type="Gene3D" id="1.10.760.10">
    <property type="entry name" value="Cytochrome c-like domain"/>
    <property type="match status" value="2"/>
</dbReference>
<comment type="PTM">
    <text evidence="8">Binds 2 heme groups per subunit.</text>
</comment>
<keyword evidence="3 9" id="KW-0479">Metal-binding</keyword>
<dbReference type="GO" id="GO:0046872">
    <property type="term" value="F:metal ion binding"/>
    <property type="evidence" value="ECO:0007669"/>
    <property type="project" value="UniProtKB-KW"/>
</dbReference>
<evidence type="ECO:0000256" key="3">
    <source>
        <dbReference type="ARBA" id="ARBA00022723"/>
    </source>
</evidence>
<organism evidence="12 13">
    <name type="scientific">Devosia equisanguinis</name>
    <dbReference type="NCBI Taxonomy" id="2490941"/>
    <lineage>
        <taxon>Bacteria</taxon>
        <taxon>Pseudomonadati</taxon>
        <taxon>Pseudomonadota</taxon>
        <taxon>Alphaproteobacteria</taxon>
        <taxon>Hyphomicrobiales</taxon>
        <taxon>Devosiaceae</taxon>
        <taxon>Devosia</taxon>
    </lineage>
</organism>
<dbReference type="EMBL" id="UZWD01000004">
    <property type="protein sequence ID" value="VDS03028.1"/>
    <property type="molecule type" value="Genomic_DNA"/>
</dbReference>
<dbReference type="InterPro" id="IPR026259">
    <property type="entry name" value="MauG/Cytc_peroxidase"/>
</dbReference>
<feature type="binding site" description="covalent" evidence="8">
    <location>
        <position position="225"/>
    </location>
    <ligand>
        <name>heme c</name>
        <dbReference type="ChEBI" id="CHEBI:61717"/>
        <label>2</label>
    </ligand>
</feature>
<evidence type="ECO:0000256" key="7">
    <source>
        <dbReference type="ARBA" id="ARBA00023004"/>
    </source>
</evidence>
<evidence type="ECO:0000256" key="10">
    <source>
        <dbReference type="SAM" id="SignalP"/>
    </source>
</evidence>
<dbReference type="EC" id="1.11.1.5" evidence="12"/>
<evidence type="ECO:0000313" key="13">
    <source>
        <dbReference type="Proteomes" id="UP000268844"/>
    </source>
</evidence>
<dbReference type="OrthoDB" id="9805202at2"/>
<feature type="binding site" description="axial binding residue" evidence="9">
    <location>
        <position position="73"/>
    </location>
    <ligand>
        <name>heme c</name>
        <dbReference type="ChEBI" id="CHEBI:61717"/>
        <label>1</label>
    </ligand>
    <ligandPart>
        <name>Fe</name>
        <dbReference type="ChEBI" id="CHEBI:18248"/>
    </ligandPart>
</feature>
<dbReference type="PANTHER" id="PTHR30600">
    <property type="entry name" value="CYTOCHROME C PEROXIDASE-RELATED"/>
    <property type="match status" value="1"/>
</dbReference>
<comment type="cofactor">
    <cofactor evidence="8">
        <name>heme</name>
        <dbReference type="ChEBI" id="CHEBI:30413"/>
    </cofactor>
    <text evidence="8">Binds 2 heme groups.</text>
</comment>
<evidence type="ECO:0000256" key="5">
    <source>
        <dbReference type="ARBA" id="ARBA00022764"/>
    </source>
</evidence>
<dbReference type="AlphaFoldDB" id="A0A3S4GH48"/>
<feature type="binding site" description="covalent" evidence="8">
    <location>
        <position position="69"/>
    </location>
    <ligand>
        <name>heme c</name>
        <dbReference type="ChEBI" id="CHEBI:61717"/>
        <label>1</label>
    </ligand>
</feature>
<proteinExistence type="predicted"/>
<dbReference type="InterPro" id="IPR036909">
    <property type="entry name" value="Cyt_c-like_dom_sf"/>
</dbReference>
<feature type="binding site" description="covalent" evidence="8">
    <location>
        <position position="222"/>
    </location>
    <ligand>
        <name>heme c</name>
        <dbReference type="ChEBI" id="CHEBI:61717"/>
        <label>2</label>
    </ligand>
</feature>
<dbReference type="GO" id="GO:0042597">
    <property type="term" value="C:periplasmic space"/>
    <property type="evidence" value="ECO:0007669"/>
    <property type="project" value="UniProtKB-SubCell"/>
</dbReference>
<dbReference type="NCBIfam" id="TIGR04039">
    <property type="entry name" value="MXAN_0977_Heme2"/>
    <property type="match status" value="1"/>
</dbReference>
<evidence type="ECO:0000256" key="2">
    <source>
        <dbReference type="ARBA" id="ARBA00022617"/>
    </source>
</evidence>
<dbReference type="RefSeq" id="WP_126148638.1">
    <property type="nucleotide sequence ID" value="NZ_JBHTMH010000002.1"/>
</dbReference>
<dbReference type="InterPro" id="IPR004852">
    <property type="entry name" value="Di-haem_cyt_c_peroxidsae"/>
</dbReference>
<accession>A0A3S4GH48</accession>
<feature type="signal peptide" evidence="10">
    <location>
        <begin position="1"/>
        <end position="21"/>
    </location>
</feature>
<keyword evidence="7 9" id="KW-0408">Iron</keyword>
<dbReference type="InterPro" id="IPR023929">
    <property type="entry name" value="MbnH-like"/>
</dbReference>